<reference evidence="11 12" key="1">
    <citation type="submission" date="2018-04" db="EMBL/GenBank/DDBJ databases">
        <authorList>
            <person name="Zhang X."/>
            <person name="Yuan J."/>
            <person name="Li F."/>
            <person name="Xiang J."/>
        </authorList>
    </citation>
    <scope>NUCLEOTIDE SEQUENCE [LARGE SCALE GENOMIC DNA]</scope>
    <source>
        <tissue evidence="11">Muscle</tissue>
    </source>
</reference>
<evidence type="ECO:0000256" key="5">
    <source>
        <dbReference type="ARBA" id="ARBA00022737"/>
    </source>
</evidence>
<comment type="subcellular location">
    <subcellularLocation>
        <location evidence="1">Endomembrane system</location>
        <topology evidence="1">Multi-pass membrane protein</topology>
    </subcellularLocation>
</comment>
<dbReference type="STRING" id="6689.A0A423SU60"/>
<evidence type="ECO:0000256" key="9">
    <source>
        <dbReference type="SAM" id="Phobius"/>
    </source>
</evidence>
<evidence type="ECO:0000256" key="2">
    <source>
        <dbReference type="ARBA" id="ARBA00006855"/>
    </source>
</evidence>
<accession>A0A423SU60</accession>
<dbReference type="Proteomes" id="UP000283509">
    <property type="component" value="Unassembled WGS sequence"/>
</dbReference>
<protein>
    <recommendedName>
        <fullName evidence="13">Cystinosin-like</fullName>
    </recommendedName>
</protein>
<feature type="transmembrane region" description="Helical" evidence="9">
    <location>
        <begin position="340"/>
        <end position="362"/>
    </location>
</feature>
<evidence type="ECO:0000256" key="7">
    <source>
        <dbReference type="ARBA" id="ARBA00023136"/>
    </source>
</evidence>
<comment type="catalytic activity">
    <reaction evidence="8">
        <text>L-cystine(out) + H(+)(out) = L-cystine(in) + H(+)(in)</text>
        <dbReference type="Rhea" id="RHEA:66172"/>
        <dbReference type="ChEBI" id="CHEBI:15378"/>
        <dbReference type="ChEBI" id="CHEBI:35491"/>
    </reaction>
    <physiologicalReaction direction="left-to-right" evidence="8">
        <dbReference type="Rhea" id="RHEA:66173"/>
    </physiologicalReaction>
</comment>
<dbReference type="OrthoDB" id="75720at2759"/>
<evidence type="ECO:0008006" key="13">
    <source>
        <dbReference type="Google" id="ProtNLM"/>
    </source>
</evidence>
<dbReference type="EMBL" id="QCYY01002763">
    <property type="protein sequence ID" value="ROT67756.1"/>
    <property type="molecule type" value="Genomic_DNA"/>
</dbReference>
<keyword evidence="6 9" id="KW-1133">Transmembrane helix</keyword>
<evidence type="ECO:0000256" key="1">
    <source>
        <dbReference type="ARBA" id="ARBA00004127"/>
    </source>
</evidence>
<evidence type="ECO:0000256" key="6">
    <source>
        <dbReference type="ARBA" id="ARBA00022989"/>
    </source>
</evidence>
<feature type="signal peptide" evidence="10">
    <location>
        <begin position="1"/>
        <end position="24"/>
    </location>
</feature>
<feature type="transmembrane region" description="Helical" evidence="9">
    <location>
        <begin position="251"/>
        <end position="272"/>
    </location>
</feature>
<proteinExistence type="inferred from homology"/>
<name>A0A423SU60_PENVA</name>
<feature type="transmembrane region" description="Helical" evidence="9">
    <location>
        <begin position="284"/>
        <end position="302"/>
    </location>
</feature>
<dbReference type="PANTHER" id="PTHR13131">
    <property type="entry name" value="CYSTINOSIN"/>
    <property type="match status" value="1"/>
</dbReference>
<dbReference type="GO" id="GO:0015184">
    <property type="term" value="F:L-cystine transmembrane transporter activity"/>
    <property type="evidence" value="ECO:0007669"/>
    <property type="project" value="TreeGrafter"/>
</dbReference>
<comment type="similarity">
    <text evidence="2">Belongs to the cystinosin family.</text>
</comment>
<feature type="chain" id="PRO_5019273765" description="Cystinosin-like" evidence="10">
    <location>
        <begin position="25"/>
        <end position="411"/>
    </location>
</feature>
<organism evidence="11 12">
    <name type="scientific">Penaeus vannamei</name>
    <name type="common">Whiteleg shrimp</name>
    <name type="synonym">Litopenaeus vannamei</name>
    <dbReference type="NCBI Taxonomy" id="6689"/>
    <lineage>
        <taxon>Eukaryota</taxon>
        <taxon>Metazoa</taxon>
        <taxon>Ecdysozoa</taxon>
        <taxon>Arthropoda</taxon>
        <taxon>Crustacea</taxon>
        <taxon>Multicrustacea</taxon>
        <taxon>Malacostraca</taxon>
        <taxon>Eumalacostraca</taxon>
        <taxon>Eucarida</taxon>
        <taxon>Decapoda</taxon>
        <taxon>Dendrobranchiata</taxon>
        <taxon>Penaeoidea</taxon>
        <taxon>Penaeidae</taxon>
        <taxon>Penaeus</taxon>
    </lineage>
</organism>
<dbReference type="PANTHER" id="PTHR13131:SF5">
    <property type="entry name" value="CYSTINOSIN"/>
    <property type="match status" value="1"/>
</dbReference>
<dbReference type="InterPro" id="IPR005282">
    <property type="entry name" value="LC_transporter"/>
</dbReference>
<evidence type="ECO:0000256" key="4">
    <source>
        <dbReference type="ARBA" id="ARBA00022692"/>
    </source>
</evidence>
<evidence type="ECO:0000313" key="12">
    <source>
        <dbReference type="Proteomes" id="UP000283509"/>
    </source>
</evidence>
<keyword evidence="12" id="KW-1185">Reference proteome</keyword>
<keyword evidence="10" id="KW-0732">Signal</keyword>
<feature type="transmembrane region" description="Helical" evidence="9">
    <location>
        <begin position="208"/>
        <end position="231"/>
    </location>
</feature>
<evidence type="ECO:0000256" key="10">
    <source>
        <dbReference type="SAM" id="SignalP"/>
    </source>
</evidence>
<comment type="caution">
    <text evidence="11">The sequence shown here is derived from an EMBL/GenBank/DDBJ whole genome shotgun (WGS) entry which is preliminary data.</text>
</comment>
<evidence type="ECO:0000256" key="8">
    <source>
        <dbReference type="ARBA" id="ARBA00048473"/>
    </source>
</evidence>
<dbReference type="SMART" id="SM00679">
    <property type="entry name" value="CTNS"/>
    <property type="match status" value="1"/>
</dbReference>
<dbReference type="Gene3D" id="1.20.1280.290">
    <property type="match status" value="1"/>
</dbReference>
<keyword evidence="7 9" id="KW-0472">Membrane</keyword>
<dbReference type="Pfam" id="PF04193">
    <property type="entry name" value="PQ-loop"/>
    <property type="match status" value="1"/>
</dbReference>
<feature type="transmembrane region" description="Helical" evidence="9">
    <location>
        <begin position="308"/>
        <end position="328"/>
    </location>
</feature>
<evidence type="ECO:0000256" key="3">
    <source>
        <dbReference type="ARBA" id="ARBA00022448"/>
    </source>
</evidence>
<evidence type="ECO:0000313" key="11">
    <source>
        <dbReference type="EMBL" id="ROT67756.1"/>
    </source>
</evidence>
<sequence>MAAGCWALARILGFVAAMLTSGSAEAFSKIPLTELQHLSNALQTTDSPGNTTATATFNTHDITLVAKNHENATVTLFLSGDLEACVNFTFTYDPNDPTIEPLDDFTLCPHDGGSEGEARSWREDAVAPSQNPLPQNLSLEVVSRRVGKTVLGVKADPAVVDVTDAFVRVAVIHDPVLNVISDVFGWTYSIIWDISFLPQRGGFQLDNVTLNILAYLCYSLFNVAFFAVPYIQNQFHARYPRQVNHVRPNDVFFATYALFIEVVLGIQCCIYYREPGQVVSKTCWVLVAGSLLSIVVACVLAAENIIWWLDVFYLMSYLKLGITPLKYIPQLYVNYRHKSTAGFSMVGLLMDFTGGVLSLAQMFMLSANNDDWISVFNNFSKFGLGVITIIFDLMFFFQHYYFHLRKPSLLL</sequence>
<reference evidence="11 12" key="2">
    <citation type="submission" date="2019-01" db="EMBL/GenBank/DDBJ databases">
        <title>The decoding of complex shrimp genome reveals the adaptation for benthos swimmer, frequently molting mechanism and breeding impact on genome.</title>
        <authorList>
            <person name="Sun Y."/>
            <person name="Gao Y."/>
            <person name="Yu Y."/>
        </authorList>
    </citation>
    <scope>NUCLEOTIDE SEQUENCE [LARGE SCALE GENOMIC DNA]</scope>
    <source>
        <tissue evidence="11">Muscle</tissue>
    </source>
</reference>
<keyword evidence="4 9" id="KW-0812">Transmembrane</keyword>
<dbReference type="GO" id="GO:0005774">
    <property type="term" value="C:vacuolar membrane"/>
    <property type="evidence" value="ECO:0007669"/>
    <property type="project" value="TreeGrafter"/>
</dbReference>
<dbReference type="AlphaFoldDB" id="A0A423SU60"/>
<feature type="transmembrane region" description="Helical" evidence="9">
    <location>
        <begin position="382"/>
        <end position="402"/>
    </location>
</feature>
<keyword evidence="5" id="KW-0677">Repeat</keyword>
<dbReference type="GO" id="GO:0012505">
    <property type="term" value="C:endomembrane system"/>
    <property type="evidence" value="ECO:0007669"/>
    <property type="project" value="UniProtKB-SubCell"/>
</dbReference>
<gene>
    <name evidence="11" type="ORF">C7M84_014149</name>
</gene>
<dbReference type="InterPro" id="IPR006603">
    <property type="entry name" value="PQ-loop_rpt"/>
</dbReference>
<keyword evidence="3" id="KW-0813">Transport</keyword>